<keyword evidence="29" id="KW-1185">Reference proteome</keyword>
<feature type="domain" description="Link" evidence="27">
    <location>
        <begin position="32"/>
        <end position="121"/>
    </location>
</feature>
<evidence type="ECO:0000256" key="2">
    <source>
        <dbReference type="ARBA" id="ARBA00004251"/>
    </source>
</evidence>
<evidence type="ECO:0000256" key="7">
    <source>
        <dbReference type="ARBA" id="ARBA00022553"/>
    </source>
</evidence>
<dbReference type="GO" id="GO:0042981">
    <property type="term" value="P:regulation of apoptotic process"/>
    <property type="evidence" value="ECO:0007669"/>
    <property type="project" value="UniProtKB-ARBA"/>
</dbReference>
<dbReference type="GO" id="GO:0009986">
    <property type="term" value="C:cell surface"/>
    <property type="evidence" value="ECO:0007669"/>
    <property type="project" value="UniProtKB-ARBA"/>
</dbReference>
<name>H3AUC6_LATCH</name>
<dbReference type="GO" id="GO:0007155">
    <property type="term" value="P:cell adhesion"/>
    <property type="evidence" value="ECO:0007669"/>
    <property type="project" value="UniProtKB-KW"/>
</dbReference>
<evidence type="ECO:0000256" key="12">
    <source>
        <dbReference type="ARBA" id="ARBA00022989"/>
    </source>
</evidence>
<evidence type="ECO:0000259" key="27">
    <source>
        <dbReference type="PROSITE" id="PS50963"/>
    </source>
</evidence>
<comment type="caution">
    <text evidence="24">Lacks conserved residue(s) required for the propagation of feature annotation.</text>
</comment>
<keyword evidence="11" id="KW-0654">Proteoglycan</keyword>
<feature type="transmembrane region" description="Helical" evidence="26">
    <location>
        <begin position="304"/>
        <end position="326"/>
    </location>
</feature>
<feature type="region of interest" description="Disordered" evidence="25">
    <location>
        <begin position="236"/>
        <end position="285"/>
    </location>
</feature>
<dbReference type="GO" id="GO:0009653">
    <property type="term" value="P:anatomical structure morphogenesis"/>
    <property type="evidence" value="ECO:0007669"/>
    <property type="project" value="UniProtKB-ARBA"/>
</dbReference>
<keyword evidence="8 26" id="KW-0812">Transmembrane</keyword>
<dbReference type="HOGENOM" id="CLU_056870_0_0_1"/>
<dbReference type="PRINTS" id="PR00658">
    <property type="entry name" value="CD44"/>
</dbReference>
<evidence type="ECO:0000313" key="28">
    <source>
        <dbReference type="Ensembl" id="ENSLACP00000013247.1"/>
    </source>
</evidence>
<evidence type="ECO:0000256" key="9">
    <source>
        <dbReference type="ARBA" id="ARBA00022729"/>
    </source>
</evidence>
<dbReference type="InterPro" id="IPR016187">
    <property type="entry name" value="CTDL_fold"/>
</dbReference>
<dbReference type="GO" id="GO:0035692">
    <property type="term" value="C:macrophage migration inhibitory factor receptor complex"/>
    <property type="evidence" value="ECO:0007669"/>
    <property type="project" value="TreeGrafter"/>
</dbReference>
<dbReference type="AlphaFoldDB" id="H3AUC6"/>
<reference evidence="28" key="3">
    <citation type="submission" date="2025-09" db="UniProtKB">
        <authorList>
            <consortium name="Ensembl"/>
        </authorList>
    </citation>
    <scope>IDENTIFICATION</scope>
</reference>
<evidence type="ECO:0000256" key="11">
    <source>
        <dbReference type="ARBA" id="ARBA00022974"/>
    </source>
</evidence>
<dbReference type="Gene3D" id="3.10.100.10">
    <property type="entry name" value="Mannose-Binding Protein A, subunit A"/>
    <property type="match status" value="1"/>
</dbReference>
<evidence type="ECO:0000256" key="1">
    <source>
        <dbReference type="ARBA" id="ARBA00004105"/>
    </source>
</evidence>
<evidence type="ECO:0000256" key="6">
    <source>
        <dbReference type="ARBA" id="ARBA00022525"/>
    </source>
</evidence>
<keyword evidence="12 26" id="KW-1133">Transmembrane helix</keyword>
<dbReference type="GeneTree" id="ENSGT00530000063822"/>
<evidence type="ECO:0000256" key="24">
    <source>
        <dbReference type="PROSITE-ProRule" id="PRU00323"/>
    </source>
</evidence>
<keyword evidence="16" id="KW-0325">Glycoprotein</keyword>
<dbReference type="SUPFAM" id="SSF56436">
    <property type="entry name" value="C-type lectin-like"/>
    <property type="match status" value="1"/>
</dbReference>
<dbReference type="FunFam" id="3.10.100.10:FF:000004">
    <property type="entry name" value="CD44 antigen isoform X2"/>
    <property type="match status" value="1"/>
</dbReference>
<evidence type="ECO:0000256" key="17">
    <source>
        <dbReference type="ARBA" id="ARBA00023273"/>
    </source>
</evidence>
<evidence type="ECO:0000256" key="16">
    <source>
        <dbReference type="ARBA" id="ARBA00023180"/>
    </source>
</evidence>
<keyword evidence="17" id="KW-0966">Cell projection</keyword>
<dbReference type="InParanoid" id="H3AUC6"/>
<dbReference type="Proteomes" id="UP000008672">
    <property type="component" value="Unassembled WGS sequence"/>
</dbReference>
<dbReference type="InterPro" id="IPR000538">
    <property type="entry name" value="Link_dom"/>
</dbReference>
<evidence type="ECO:0000256" key="3">
    <source>
        <dbReference type="ARBA" id="ARBA00004613"/>
    </source>
</evidence>
<reference evidence="28" key="2">
    <citation type="submission" date="2025-08" db="UniProtKB">
        <authorList>
            <consortium name="Ensembl"/>
        </authorList>
    </citation>
    <scope>IDENTIFICATION</scope>
</reference>
<evidence type="ECO:0000256" key="13">
    <source>
        <dbReference type="ARBA" id="ARBA00023136"/>
    </source>
</evidence>
<feature type="compositionally biased region" description="Polar residues" evidence="25">
    <location>
        <begin position="266"/>
        <end position="285"/>
    </location>
</feature>
<keyword evidence="9" id="KW-0732">Signal</keyword>
<dbReference type="PRINTS" id="PR01265">
    <property type="entry name" value="LINKMODULE"/>
</dbReference>
<organism evidence="28 29">
    <name type="scientific">Latimeria chalumnae</name>
    <name type="common">Coelacanth</name>
    <dbReference type="NCBI Taxonomy" id="7897"/>
    <lineage>
        <taxon>Eukaryota</taxon>
        <taxon>Metazoa</taxon>
        <taxon>Chordata</taxon>
        <taxon>Craniata</taxon>
        <taxon>Vertebrata</taxon>
        <taxon>Euteleostomi</taxon>
        <taxon>Coelacanthiformes</taxon>
        <taxon>Coelacanthidae</taxon>
        <taxon>Latimeria</taxon>
    </lineage>
</organism>
<dbReference type="GO" id="GO:0016323">
    <property type="term" value="C:basolateral plasma membrane"/>
    <property type="evidence" value="ECO:0007669"/>
    <property type="project" value="TreeGrafter"/>
</dbReference>
<protein>
    <recommendedName>
        <fullName evidence="4">CD44 antigen</fullName>
    </recommendedName>
    <alternativeName>
        <fullName evidence="22">GP90 lymphocyte homing/adhesion receptor</fullName>
    </alternativeName>
    <alternativeName>
        <fullName evidence="21">HUTCH-I</fullName>
    </alternativeName>
    <alternativeName>
        <fullName evidence="23">Hermes antigen</fullName>
    </alternativeName>
    <alternativeName>
        <fullName evidence="20">Hyaluronate receptor</fullName>
    </alternativeName>
    <alternativeName>
        <fullName evidence="18">Phagocytic glycoprotein 1</fullName>
    </alternativeName>
    <alternativeName>
        <fullName evidence="19">Phagocytic glycoprotein I</fullName>
    </alternativeName>
</protein>
<comment type="subcellular location">
    <subcellularLocation>
        <location evidence="2">Cell membrane</location>
        <topology evidence="2">Single-pass type I membrane protein</topology>
    </subcellularLocation>
    <subcellularLocation>
        <location evidence="1">Cell projection</location>
        <location evidence="1">Microvillus</location>
    </subcellularLocation>
    <subcellularLocation>
        <location evidence="3">Secreted</location>
    </subcellularLocation>
</comment>
<dbReference type="PROSITE" id="PS50963">
    <property type="entry name" value="LINK_2"/>
    <property type="match status" value="1"/>
</dbReference>
<dbReference type="GO" id="GO:0005902">
    <property type="term" value="C:microvillus"/>
    <property type="evidence" value="ECO:0007669"/>
    <property type="project" value="UniProtKB-SubCell"/>
</dbReference>
<keyword evidence="15" id="KW-0675">Receptor</keyword>
<proteinExistence type="predicted"/>
<dbReference type="GO" id="GO:0048731">
    <property type="term" value="P:system development"/>
    <property type="evidence" value="ECO:0007669"/>
    <property type="project" value="UniProtKB-ARBA"/>
</dbReference>
<evidence type="ECO:0000256" key="23">
    <source>
        <dbReference type="ARBA" id="ARBA00032917"/>
    </source>
</evidence>
<keyword evidence="13 26" id="KW-0472">Membrane</keyword>
<evidence type="ECO:0000256" key="21">
    <source>
        <dbReference type="ARBA" id="ARBA00031823"/>
    </source>
</evidence>
<dbReference type="InterPro" id="IPR001231">
    <property type="entry name" value="CD44_antigen"/>
</dbReference>
<keyword evidence="6" id="KW-0964">Secreted</keyword>
<dbReference type="Pfam" id="PF00193">
    <property type="entry name" value="Xlink"/>
    <property type="match status" value="1"/>
</dbReference>
<keyword evidence="10" id="KW-0130">Cell adhesion</keyword>
<evidence type="ECO:0000256" key="5">
    <source>
        <dbReference type="ARBA" id="ARBA00022475"/>
    </source>
</evidence>
<dbReference type="Bgee" id="ENSLACG00000011662">
    <property type="expression patterns" value="Expressed in pelvic fin and 6 other cell types or tissues"/>
</dbReference>
<dbReference type="GO" id="GO:0004896">
    <property type="term" value="F:cytokine receptor activity"/>
    <property type="evidence" value="ECO:0007669"/>
    <property type="project" value="TreeGrafter"/>
</dbReference>
<evidence type="ECO:0000256" key="8">
    <source>
        <dbReference type="ARBA" id="ARBA00022692"/>
    </source>
</evidence>
<evidence type="ECO:0000256" key="26">
    <source>
        <dbReference type="SAM" id="Phobius"/>
    </source>
</evidence>
<reference evidence="29" key="1">
    <citation type="submission" date="2011-08" db="EMBL/GenBank/DDBJ databases">
        <title>The draft genome of Latimeria chalumnae.</title>
        <authorList>
            <person name="Di Palma F."/>
            <person name="Alfoldi J."/>
            <person name="Johnson J."/>
            <person name="Berlin A."/>
            <person name="Gnerre S."/>
            <person name="Jaffe D."/>
            <person name="MacCallum I."/>
            <person name="Young S."/>
            <person name="Walker B.J."/>
            <person name="Lander E."/>
            <person name="Lindblad-Toh K."/>
        </authorList>
    </citation>
    <scope>NUCLEOTIDE SEQUENCE [LARGE SCALE GENOMIC DNA]</scope>
    <source>
        <strain evidence="29">Wild caught</strain>
    </source>
</reference>
<evidence type="ECO:0000313" key="29">
    <source>
        <dbReference type="Proteomes" id="UP000008672"/>
    </source>
</evidence>
<evidence type="ECO:0000256" key="22">
    <source>
        <dbReference type="ARBA" id="ARBA00032514"/>
    </source>
</evidence>
<dbReference type="Ensembl" id="ENSLACT00000013343.1">
    <property type="protein sequence ID" value="ENSLACP00000013247.1"/>
    <property type="gene ID" value="ENSLACG00000011662.1"/>
</dbReference>
<keyword evidence="5" id="KW-1003">Cell membrane</keyword>
<dbReference type="PANTHER" id="PTHR10225:SF6">
    <property type="entry name" value="CD44 ANTIGEN"/>
    <property type="match status" value="1"/>
</dbReference>
<dbReference type="OMA" id="TQHENCA"/>
<keyword evidence="7" id="KW-0597">Phosphoprotein</keyword>
<evidence type="ECO:0000256" key="15">
    <source>
        <dbReference type="ARBA" id="ARBA00023170"/>
    </source>
</evidence>
<evidence type="ECO:0000256" key="20">
    <source>
        <dbReference type="ARBA" id="ARBA00031179"/>
    </source>
</evidence>
<dbReference type="GO" id="GO:0005576">
    <property type="term" value="C:extracellular region"/>
    <property type="evidence" value="ECO:0007669"/>
    <property type="project" value="UniProtKB-SubCell"/>
</dbReference>
<dbReference type="GO" id="GO:0006954">
    <property type="term" value="P:inflammatory response"/>
    <property type="evidence" value="ECO:0007669"/>
    <property type="project" value="TreeGrafter"/>
</dbReference>
<sequence length="405" mass="43915">CFLSFSSNDLSILLQKGVNVLSALNISCRYAGVFHVERNGRYNLTSQEAAELCQSLNTSLATMQQLEKSLTVGFETCRYGWTQTDIAILRIHPHEHCASNRTGLTTVIGNMSTKYDAFCFNASEKRDKVCDPVILKPTSTLEEASRNLMEKGLVSSTPGNFSPGRMKMPSVNPEADNGQDTFTTTPAAKTEMEATFDKTNPTTLAESEVTLTPYSLLKEPTTFGNEYSSASTAITDQTSTVPLHPKASLPTGDTKDTTASVVPMASSPNPQNTHKDQPSTPNKIGKVSTTAISAPVVSSDFPEWLIIVLATVAVLIIVTICIILMSRKNCCGKKKKLVINGTKGSKETSTKEMRMDDINGDTPKSQEMVQLMSKENLEDLPETNDEFTVISLTDDVSDGSGKQGI</sequence>
<dbReference type="eggNOG" id="ENOG502RX7Q">
    <property type="taxonomic scope" value="Eukaryota"/>
</dbReference>
<dbReference type="EMBL" id="AFYH01125735">
    <property type="status" value="NOT_ANNOTATED_CDS"/>
    <property type="molecule type" value="Genomic_DNA"/>
</dbReference>
<evidence type="ECO:0000256" key="10">
    <source>
        <dbReference type="ARBA" id="ARBA00022889"/>
    </source>
</evidence>
<dbReference type="GO" id="GO:0070374">
    <property type="term" value="P:positive regulation of ERK1 and ERK2 cascade"/>
    <property type="evidence" value="ECO:0007669"/>
    <property type="project" value="TreeGrafter"/>
</dbReference>
<dbReference type="SMART" id="SM00445">
    <property type="entry name" value="LINK"/>
    <property type="match status" value="1"/>
</dbReference>
<dbReference type="InterPro" id="IPR043210">
    <property type="entry name" value="CD44_antigen-like"/>
</dbReference>
<evidence type="ECO:0000256" key="14">
    <source>
        <dbReference type="ARBA" id="ARBA00023157"/>
    </source>
</evidence>
<evidence type="ECO:0000256" key="4">
    <source>
        <dbReference type="ARBA" id="ARBA00020474"/>
    </source>
</evidence>
<accession>H3AUC6</accession>
<evidence type="ECO:0000256" key="18">
    <source>
        <dbReference type="ARBA" id="ARBA00029917"/>
    </source>
</evidence>
<evidence type="ECO:0000256" key="25">
    <source>
        <dbReference type="SAM" id="MobiDB-lite"/>
    </source>
</evidence>
<dbReference type="InterPro" id="IPR016186">
    <property type="entry name" value="C-type_lectin-like/link_sf"/>
</dbReference>
<dbReference type="PANTHER" id="PTHR10225">
    <property type="entry name" value="HYALURONAN RECEPTOR"/>
    <property type="match status" value="1"/>
</dbReference>
<dbReference type="STRING" id="7897.ENSLACP00000013247"/>
<evidence type="ECO:0000256" key="19">
    <source>
        <dbReference type="ARBA" id="ARBA00029928"/>
    </source>
</evidence>
<keyword evidence="14" id="KW-1015">Disulfide bond</keyword>
<dbReference type="GO" id="GO:0005540">
    <property type="term" value="F:hyaluronic acid binding"/>
    <property type="evidence" value="ECO:0007669"/>
    <property type="project" value="InterPro"/>
</dbReference>